<accession>V4A661</accession>
<sequence length="102" mass="11362">MDGSVLPPCQKVLTQKIKHAHLIAYRWNSVTLAQHSPISPVESGWTMENDSYIIMWAEDDSTEEASYGSDSDDTNDDESDASSSDSKNASKFVCEHNKGLYF</sequence>
<dbReference type="Proteomes" id="UP000030746">
    <property type="component" value="Unassembled WGS sequence"/>
</dbReference>
<dbReference type="HOGENOM" id="CLU_2294813_0_0_1"/>
<gene>
    <name evidence="2" type="ORF">LOTGIDRAFT_165182</name>
</gene>
<reference evidence="2 3" key="1">
    <citation type="journal article" date="2013" name="Nature">
        <title>Insights into bilaterian evolution from three spiralian genomes.</title>
        <authorList>
            <person name="Simakov O."/>
            <person name="Marletaz F."/>
            <person name="Cho S.J."/>
            <person name="Edsinger-Gonzales E."/>
            <person name="Havlak P."/>
            <person name="Hellsten U."/>
            <person name="Kuo D.H."/>
            <person name="Larsson T."/>
            <person name="Lv J."/>
            <person name="Arendt D."/>
            <person name="Savage R."/>
            <person name="Osoegawa K."/>
            <person name="de Jong P."/>
            <person name="Grimwood J."/>
            <person name="Chapman J.A."/>
            <person name="Shapiro H."/>
            <person name="Aerts A."/>
            <person name="Otillar R.P."/>
            <person name="Terry A.Y."/>
            <person name="Boore J.L."/>
            <person name="Grigoriev I.V."/>
            <person name="Lindberg D.R."/>
            <person name="Seaver E.C."/>
            <person name="Weisblat D.A."/>
            <person name="Putnam N.H."/>
            <person name="Rokhsar D.S."/>
        </authorList>
    </citation>
    <scope>NUCLEOTIDE SEQUENCE [LARGE SCALE GENOMIC DNA]</scope>
</reference>
<dbReference type="EMBL" id="KB202620">
    <property type="protein sequence ID" value="ESO88771.1"/>
    <property type="molecule type" value="Genomic_DNA"/>
</dbReference>
<dbReference type="AlphaFoldDB" id="V4A661"/>
<evidence type="ECO:0000256" key="1">
    <source>
        <dbReference type="SAM" id="MobiDB-lite"/>
    </source>
</evidence>
<feature type="compositionally biased region" description="Acidic residues" evidence="1">
    <location>
        <begin position="70"/>
        <end position="80"/>
    </location>
</feature>
<name>V4A661_LOTGI</name>
<dbReference type="OrthoDB" id="6430887at2759"/>
<dbReference type="CTD" id="20239943"/>
<dbReference type="RefSeq" id="XP_009060445.1">
    <property type="nucleotide sequence ID" value="XM_009062197.1"/>
</dbReference>
<keyword evidence="3" id="KW-1185">Reference proteome</keyword>
<organism evidence="2 3">
    <name type="scientific">Lottia gigantea</name>
    <name type="common">Giant owl limpet</name>
    <dbReference type="NCBI Taxonomy" id="225164"/>
    <lineage>
        <taxon>Eukaryota</taxon>
        <taxon>Metazoa</taxon>
        <taxon>Spiralia</taxon>
        <taxon>Lophotrochozoa</taxon>
        <taxon>Mollusca</taxon>
        <taxon>Gastropoda</taxon>
        <taxon>Patellogastropoda</taxon>
        <taxon>Lottioidea</taxon>
        <taxon>Lottiidae</taxon>
        <taxon>Lottia</taxon>
    </lineage>
</organism>
<dbReference type="KEGG" id="lgi:LOTGIDRAFT_165182"/>
<evidence type="ECO:0000313" key="2">
    <source>
        <dbReference type="EMBL" id="ESO88771.1"/>
    </source>
</evidence>
<feature type="region of interest" description="Disordered" evidence="1">
    <location>
        <begin position="63"/>
        <end position="88"/>
    </location>
</feature>
<dbReference type="GeneID" id="20239943"/>
<evidence type="ECO:0000313" key="3">
    <source>
        <dbReference type="Proteomes" id="UP000030746"/>
    </source>
</evidence>
<proteinExistence type="predicted"/>
<protein>
    <submittedName>
        <fullName evidence="2">Uncharacterized protein</fullName>
    </submittedName>
</protein>